<evidence type="ECO:0000313" key="5">
    <source>
        <dbReference type="Proteomes" id="UP001060771"/>
    </source>
</evidence>
<dbReference type="InterPro" id="IPR002155">
    <property type="entry name" value="Thiolase"/>
</dbReference>
<feature type="domain" description="Thiolase C-terminal" evidence="3">
    <location>
        <begin position="246"/>
        <end position="382"/>
    </location>
</feature>
<name>A0ABM8BJH3_9CREN</name>
<reference evidence="5" key="1">
    <citation type="submission" date="2022-09" db="EMBL/GenBank/DDBJ databases">
        <title>Complete genome sequence of Vulcanisaeta souniana.</title>
        <authorList>
            <person name="Kato S."/>
            <person name="Itoh T."/>
            <person name="Ohkuma M."/>
        </authorList>
    </citation>
    <scope>NUCLEOTIDE SEQUENCE [LARGE SCALE GENOMIC DNA]</scope>
    <source>
        <strain evidence="5">JCM 11219</strain>
    </source>
</reference>
<dbReference type="PANTHER" id="PTHR42870:SF6">
    <property type="entry name" value="ACETYL-COA C-ACYLTRANSFERASE"/>
    <property type="match status" value="1"/>
</dbReference>
<dbReference type="Pfam" id="PF22691">
    <property type="entry name" value="Thiolase_C_1"/>
    <property type="match status" value="1"/>
</dbReference>
<dbReference type="InterPro" id="IPR020616">
    <property type="entry name" value="Thiolase_N"/>
</dbReference>
<dbReference type="EMBL" id="AP026830">
    <property type="protein sequence ID" value="BDR91093.1"/>
    <property type="molecule type" value="Genomic_DNA"/>
</dbReference>
<evidence type="ECO:0000259" key="3">
    <source>
        <dbReference type="Pfam" id="PF22691"/>
    </source>
</evidence>
<dbReference type="InterPro" id="IPR016039">
    <property type="entry name" value="Thiolase-like"/>
</dbReference>
<keyword evidence="4" id="KW-0808">Transferase</keyword>
<evidence type="ECO:0000256" key="1">
    <source>
        <dbReference type="ARBA" id="ARBA00023229"/>
    </source>
</evidence>
<keyword evidence="4" id="KW-0012">Acyltransferase</keyword>
<evidence type="ECO:0000313" key="4">
    <source>
        <dbReference type="EMBL" id="BDR91093.1"/>
    </source>
</evidence>
<dbReference type="Pfam" id="PF00108">
    <property type="entry name" value="Thiolase_N"/>
    <property type="match status" value="1"/>
</dbReference>
<dbReference type="Gene3D" id="3.40.47.10">
    <property type="match status" value="1"/>
</dbReference>
<feature type="domain" description="Thiolase N-terminal" evidence="2">
    <location>
        <begin position="25"/>
        <end position="223"/>
    </location>
</feature>
<sequence>MFNTTEVYVVAHSLVPGSRHYEKGLKELFAEAFLKILDQVGNVNLGAIYVANAFSEVLQDQGTLGAFLSDYVGMRRIPAIRIESGDGSSGVAILEAYNTVRAGIYDCVAVVGVEKMHDVINVKLNKALATITDYEYEGFFGVTPAAQAAMAMREYMLKYGYDYEDLAIWPIKMHERGSKNPLAYMKKQATLKDVLESEVVADPLRLYDVAPAVDGSAAVILCNKPVKSDVAIRIDGIGIGAYGTYTGQRDSLTELLSVRDATNMALRAAHVSIGDIRLAEVHDTYSILGMLALESMGLVRPGETPRLLSTGALDVGNKLVVNAGGGLKSMGFPGGASGMYELALMVMELMNVKPFESLGKAELGIVQDMAGFDLVSTSVVLRRVS</sequence>
<organism evidence="4 5">
    <name type="scientific">Vulcanisaeta souniana JCM 11219</name>
    <dbReference type="NCBI Taxonomy" id="1293586"/>
    <lineage>
        <taxon>Archaea</taxon>
        <taxon>Thermoproteota</taxon>
        <taxon>Thermoprotei</taxon>
        <taxon>Thermoproteales</taxon>
        <taxon>Thermoproteaceae</taxon>
        <taxon>Vulcanisaeta</taxon>
    </lineage>
</organism>
<dbReference type="PIRSF" id="PIRSF000429">
    <property type="entry name" value="Ac-CoA_Ac_transf"/>
    <property type="match status" value="1"/>
</dbReference>
<protein>
    <submittedName>
        <fullName evidence="4">Acetyl-CoA acyltransferase</fullName>
    </submittedName>
</protein>
<dbReference type="CDD" id="cd00829">
    <property type="entry name" value="SCP-x_thiolase"/>
    <property type="match status" value="1"/>
</dbReference>
<accession>A0ABM8BJH3</accession>
<dbReference type="RefSeq" id="WP_188603557.1">
    <property type="nucleotide sequence ID" value="NZ_AP026830.1"/>
</dbReference>
<dbReference type="GeneID" id="76205740"/>
<gene>
    <name evidence="4" type="ORF">Vsou_01860</name>
</gene>
<dbReference type="Proteomes" id="UP001060771">
    <property type="component" value="Chromosome"/>
</dbReference>
<evidence type="ECO:0000259" key="2">
    <source>
        <dbReference type="Pfam" id="PF00108"/>
    </source>
</evidence>
<dbReference type="PANTHER" id="PTHR42870">
    <property type="entry name" value="ACETYL-COA C-ACETYLTRANSFERASE"/>
    <property type="match status" value="1"/>
</dbReference>
<keyword evidence="1" id="KW-0414">Isoprene biosynthesis</keyword>
<proteinExistence type="predicted"/>
<dbReference type="GO" id="GO:0016746">
    <property type="term" value="F:acyltransferase activity"/>
    <property type="evidence" value="ECO:0007669"/>
    <property type="project" value="UniProtKB-KW"/>
</dbReference>
<keyword evidence="5" id="KW-1185">Reference proteome</keyword>
<dbReference type="InterPro" id="IPR055140">
    <property type="entry name" value="Thiolase_C_2"/>
</dbReference>
<dbReference type="SUPFAM" id="SSF53901">
    <property type="entry name" value="Thiolase-like"/>
    <property type="match status" value="2"/>
</dbReference>